<dbReference type="RefSeq" id="WP_015049541.1">
    <property type="nucleotide sequence ID" value="NC_018870.1"/>
</dbReference>
<dbReference type="AlphaFoldDB" id="K4LCW8"/>
<dbReference type="HOGENOM" id="CLU_098588_2_0_9"/>
<keyword evidence="5" id="KW-1185">Reference proteome</keyword>
<dbReference type="GO" id="GO:0004333">
    <property type="term" value="F:fumarate hydratase activity"/>
    <property type="evidence" value="ECO:0007669"/>
    <property type="project" value="UniProtKB-EC"/>
</dbReference>
<evidence type="ECO:0000256" key="1">
    <source>
        <dbReference type="ARBA" id="ARBA00008876"/>
    </source>
</evidence>
<dbReference type="SUPFAM" id="SSF117457">
    <property type="entry name" value="FumA C-terminal domain-like"/>
    <property type="match status" value="1"/>
</dbReference>
<dbReference type="InterPro" id="IPR004647">
    <property type="entry name" value="Fe-S_hydro-lyase_TtdB-typ_cat"/>
</dbReference>
<dbReference type="Proteomes" id="UP000000467">
    <property type="component" value="Chromosome"/>
</dbReference>
<evidence type="ECO:0000259" key="3">
    <source>
        <dbReference type="Pfam" id="PF05683"/>
    </source>
</evidence>
<protein>
    <submittedName>
        <fullName evidence="4">Fumarate hydratase, subunit beta</fullName>
        <ecNumber evidence="4">4.2.1.2</ecNumber>
    </submittedName>
</protein>
<proteinExistence type="inferred from homology"/>
<dbReference type="STRING" id="1089553.Tph_c03760"/>
<organism evidence="4 5">
    <name type="scientific">Thermacetogenium phaeum (strain ATCC BAA-254 / DSM 26808 / PB)</name>
    <dbReference type="NCBI Taxonomy" id="1089553"/>
    <lineage>
        <taxon>Bacteria</taxon>
        <taxon>Bacillati</taxon>
        <taxon>Bacillota</taxon>
        <taxon>Clostridia</taxon>
        <taxon>Thermoanaerobacterales</taxon>
        <taxon>Thermoanaerobacteraceae</taxon>
        <taxon>Thermacetogenium</taxon>
    </lineage>
</organism>
<evidence type="ECO:0000313" key="5">
    <source>
        <dbReference type="Proteomes" id="UP000000467"/>
    </source>
</evidence>
<dbReference type="PANTHER" id="PTHR43351">
    <property type="entry name" value="L(+)-TARTRATE DEHYDRATASE SUBUNIT BETA"/>
    <property type="match status" value="1"/>
</dbReference>
<accession>K4LCW8</accession>
<keyword evidence="2 4" id="KW-0456">Lyase</keyword>
<dbReference type="NCBIfam" id="TIGR00723">
    <property type="entry name" value="ttdB_fumA_fumB"/>
    <property type="match status" value="1"/>
</dbReference>
<evidence type="ECO:0000256" key="2">
    <source>
        <dbReference type="ARBA" id="ARBA00023239"/>
    </source>
</evidence>
<gene>
    <name evidence="4" type="primary">fumB</name>
    <name evidence="4" type="ordered locus">Tph_c03760</name>
</gene>
<dbReference type="eggNOG" id="COG1838">
    <property type="taxonomic scope" value="Bacteria"/>
</dbReference>
<dbReference type="EC" id="4.2.1.2" evidence="4"/>
<dbReference type="EMBL" id="CP003732">
    <property type="protein sequence ID" value="AFV10623.1"/>
    <property type="molecule type" value="Genomic_DNA"/>
</dbReference>
<dbReference type="Pfam" id="PF05683">
    <property type="entry name" value="Fumerase_C"/>
    <property type="match status" value="1"/>
</dbReference>
<dbReference type="KEGG" id="tpz:Tph_c03760"/>
<dbReference type="Gene3D" id="3.20.130.10">
    <property type="entry name" value="Fe-S hydro-lyase, tartrate dehydratase beta-type, catalytic domain"/>
    <property type="match status" value="1"/>
</dbReference>
<sequence>MIDLLRLEVPFSDEVARELEAGQRLLLTGVIFGARDQAHLRFATALQRGESLPLDLKGQVLYYVGPTPAPPGRPCGAAGPTTAGRMDRYTPLLLEYGIKGVIGKGKRSPQVVAALQKHGAVYLAATGGAGALIGRCIEEMRVVAYPDLGPEAVYRMVVRNLPVTVAVDSRGRNLYEEEPARYRLR</sequence>
<dbReference type="InterPro" id="IPR036660">
    <property type="entry name" value="Fe-S_hydroAse_TtdB_cat_sf"/>
</dbReference>
<dbReference type="OrthoDB" id="9798978at2"/>
<reference evidence="4 5" key="1">
    <citation type="journal article" date="2012" name="BMC Genomics">
        <title>Genome-guided analysis of physiological and morphological traits of the fermentative acetate oxidizer Thermacetogenium phaeum.</title>
        <authorList>
            <person name="Oehler D."/>
            <person name="Poehlein A."/>
            <person name="Leimbach A."/>
            <person name="Muller N."/>
            <person name="Daniel R."/>
            <person name="Gottschalk G."/>
            <person name="Schink B."/>
        </authorList>
    </citation>
    <scope>NUCLEOTIDE SEQUENCE [LARGE SCALE GENOMIC DNA]</scope>
    <source>
        <strain evidence="5">ATCC BAA-254 / DSM 26808 / PB</strain>
    </source>
</reference>
<comment type="similarity">
    <text evidence="1">Belongs to the class-I fumarase family.</text>
</comment>
<dbReference type="PANTHER" id="PTHR43351:SF2">
    <property type="entry name" value="L(+)-TARTRATE DEHYDRATASE SUBUNIT BETA-RELATED"/>
    <property type="match status" value="1"/>
</dbReference>
<name>K4LCW8_THEPS</name>
<evidence type="ECO:0000313" key="4">
    <source>
        <dbReference type="EMBL" id="AFV10623.1"/>
    </source>
</evidence>
<feature type="domain" description="Fe-S hydro-lyase tartrate dehydratase beta-type catalytic" evidence="3">
    <location>
        <begin position="10"/>
        <end position="177"/>
    </location>
</feature>